<accession>A0A0G4MSJ6</accession>
<reference evidence="3" key="1">
    <citation type="submission" date="2015-05" db="EMBL/GenBank/DDBJ databases">
        <authorList>
            <person name="Fogelqvist Johan"/>
        </authorList>
    </citation>
    <scope>NUCLEOTIDE SEQUENCE [LARGE SCALE GENOMIC DNA]</scope>
</reference>
<dbReference type="EMBL" id="CVQI01030001">
    <property type="protein sequence ID" value="CRK37204.1"/>
    <property type="molecule type" value="Genomic_DNA"/>
</dbReference>
<name>A0A0G4MSJ6_VERLO</name>
<proteinExistence type="predicted"/>
<sequence>MPSSMKATPAPRHKLGLTFIMRFAGPILCMLLLAISASASASANPEPEADPMPLPEPAAGAGPAPAPGTSLFQHAIPELLATRRDAFIAEDGLDSDGQAPALEKRACKYNGCKCNSRGKQFRSCGNCVWTDNGAWAIKKKRVKNHIYECAPDGGCCDYGPAKDCGKSTARCYVRG</sequence>
<dbReference type="AlphaFoldDB" id="A0A0G4MSJ6"/>
<evidence type="ECO:0000313" key="2">
    <source>
        <dbReference type="EMBL" id="CRK37204.1"/>
    </source>
</evidence>
<protein>
    <submittedName>
        <fullName evidence="2">Uncharacterized protein</fullName>
    </submittedName>
</protein>
<gene>
    <name evidence="2" type="ORF">BN1723_004266</name>
</gene>
<organism evidence="2 3">
    <name type="scientific">Verticillium longisporum</name>
    <name type="common">Verticillium dahliae var. longisporum</name>
    <dbReference type="NCBI Taxonomy" id="100787"/>
    <lineage>
        <taxon>Eukaryota</taxon>
        <taxon>Fungi</taxon>
        <taxon>Dikarya</taxon>
        <taxon>Ascomycota</taxon>
        <taxon>Pezizomycotina</taxon>
        <taxon>Sordariomycetes</taxon>
        <taxon>Hypocreomycetidae</taxon>
        <taxon>Glomerellales</taxon>
        <taxon>Plectosphaerellaceae</taxon>
        <taxon>Verticillium</taxon>
    </lineage>
</organism>
<evidence type="ECO:0000256" key="1">
    <source>
        <dbReference type="SAM" id="MobiDB-lite"/>
    </source>
</evidence>
<evidence type="ECO:0000313" key="3">
    <source>
        <dbReference type="Proteomes" id="UP000045706"/>
    </source>
</evidence>
<dbReference type="Proteomes" id="UP000045706">
    <property type="component" value="Unassembled WGS sequence"/>
</dbReference>
<feature type="region of interest" description="Disordered" evidence="1">
    <location>
        <begin position="42"/>
        <end position="67"/>
    </location>
</feature>